<dbReference type="GO" id="GO:0016987">
    <property type="term" value="F:sigma factor activity"/>
    <property type="evidence" value="ECO:0007669"/>
    <property type="project" value="UniProtKB-KW"/>
</dbReference>
<dbReference type="InterPro" id="IPR013325">
    <property type="entry name" value="RNA_pol_sigma_r2"/>
</dbReference>
<dbReference type="EMBL" id="MLAE01000010">
    <property type="protein sequence ID" value="OOF79564.1"/>
    <property type="molecule type" value="Genomic_DNA"/>
</dbReference>
<dbReference type="Gene3D" id="1.10.1740.10">
    <property type="match status" value="1"/>
</dbReference>
<dbReference type="InterPro" id="IPR036388">
    <property type="entry name" value="WH-like_DNA-bd_sf"/>
</dbReference>
<organism evidence="8 9">
    <name type="scientific">Rodentibacter caecimuris</name>
    <dbReference type="NCBI Taxonomy" id="1796644"/>
    <lineage>
        <taxon>Bacteria</taxon>
        <taxon>Pseudomonadati</taxon>
        <taxon>Pseudomonadota</taxon>
        <taxon>Gammaproteobacteria</taxon>
        <taxon>Pasteurellales</taxon>
        <taxon>Pasteurellaceae</taxon>
        <taxon>Rodentibacter</taxon>
    </lineage>
</organism>
<evidence type="ECO:0000256" key="4">
    <source>
        <dbReference type="ARBA" id="ARBA00023125"/>
    </source>
</evidence>
<dbReference type="RefSeq" id="WP_077586079.1">
    <property type="nucleotide sequence ID" value="NZ_MLAE01000010.1"/>
</dbReference>
<dbReference type="Pfam" id="PF08281">
    <property type="entry name" value="Sigma70_r4_2"/>
    <property type="match status" value="1"/>
</dbReference>
<evidence type="ECO:0000256" key="1">
    <source>
        <dbReference type="ARBA" id="ARBA00010641"/>
    </source>
</evidence>
<dbReference type="NCBIfam" id="TIGR02943">
    <property type="entry name" value="Sig70_famx1"/>
    <property type="match status" value="1"/>
</dbReference>
<keyword evidence="5" id="KW-0804">Transcription</keyword>
<dbReference type="AlphaFoldDB" id="A0A1V3KPG4"/>
<accession>A0A1V3KPG4</accession>
<dbReference type="InterPro" id="IPR013249">
    <property type="entry name" value="RNA_pol_sigma70_r4_t2"/>
</dbReference>
<dbReference type="Proteomes" id="UP000189114">
    <property type="component" value="Unassembled WGS sequence"/>
</dbReference>
<dbReference type="PANTHER" id="PTHR43133:SF8">
    <property type="entry name" value="RNA POLYMERASE SIGMA FACTOR HI_1459-RELATED"/>
    <property type="match status" value="1"/>
</dbReference>
<comment type="similarity">
    <text evidence="1">Belongs to the sigma-70 factor family. ECF subfamily.</text>
</comment>
<keyword evidence="3" id="KW-0731">Sigma factor</keyword>
<evidence type="ECO:0000259" key="6">
    <source>
        <dbReference type="Pfam" id="PF04542"/>
    </source>
</evidence>
<dbReference type="InterPro" id="IPR014289">
    <property type="entry name" value="RNA_pol_sigma-24-rel"/>
</dbReference>
<dbReference type="InterPro" id="IPR014284">
    <property type="entry name" value="RNA_pol_sigma-70_dom"/>
</dbReference>
<name>A0A1V3KPG4_9PAST</name>
<dbReference type="GO" id="GO:0003677">
    <property type="term" value="F:DNA binding"/>
    <property type="evidence" value="ECO:0007669"/>
    <property type="project" value="UniProtKB-KW"/>
</dbReference>
<comment type="caution">
    <text evidence="8">The sequence shown here is derived from an EMBL/GenBank/DDBJ whole genome shotgun (WGS) entry which is preliminary data.</text>
</comment>
<evidence type="ECO:0000256" key="2">
    <source>
        <dbReference type="ARBA" id="ARBA00023015"/>
    </source>
</evidence>
<evidence type="ECO:0000259" key="7">
    <source>
        <dbReference type="Pfam" id="PF08281"/>
    </source>
</evidence>
<dbReference type="InterPro" id="IPR039425">
    <property type="entry name" value="RNA_pol_sigma-70-like"/>
</dbReference>
<proteinExistence type="inferred from homology"/>
<evidence type="ECO:0000256" key="3">
    <source>
        <dbReference type="ARBA" id="ARBA00023082"/>
    </source>
</evidence>
<protein>
    <submittedName>
        <fullName evidence="8">RNA polymerase subunit sigma</fullName>
    </submittedName>
</protein>
<dbReference type="SUPFAM" id="SSF88946">
    <property type="entry name" value="Sigma2 domain of RNA polymerase sigma factors"/>
    <property type="match status" value="1"/>
</dbReference>
<sequence length="182" mass="21754">MPKHISEQELNTIRQQMLKFAELQLHSYELAEDLVQESFLSAFKNIDHFKRKAAFKTWMFAILKNKIINYLRQKGRIVLESEIEDEDSPNAFFDEVDHWNLTYAPSNLKEYEEKIYAEEFWLIFEACLTYLPAQQARVFMMREVLELSSDEICQEARLSKSNLHTILYRARLQLQHCLSRKL</sequence>
<dbReference type="Gene3D" id="1.10.10.10">
    <property type="entry name" value="Winged helix-like DNA-binding domain superfamily/Winged helix DNA-binding domain"/>
    <property type="match status" value="1"/>
</dbReference>
<feature type="domain" description="RNA polymerase sigma-70 region 2" evidence="6">
    <location>
        <begin position="16"/>
        <end position="76"/>
    </location>
</feature>
<feature type="domain" description="RNA polymerase sigma factor 70 region 4 type 2" evidence="7">
    <location>
        <begin position="123"/>
        <end position="174"/>
    </location>
</feature>
<gene>
    <name evidence="8" type="ORF">BKG96_01480</name>
</gene>
<dbReference type="NCBIfam" id="TIGR02937">
    <property type="entry name" value="sigma70-ECF"/>
    <property type="match status" value="1"/>
</dbReference>
<dbReference type="SUPFAM" id="SSF88659">
    <property type="entry name" value="Sigma3 and sigma4 domains of RNA polymerase sigma factors"/>
    <property type="match status" value="1"/>
</dbReference>
<dbReference type="InterPro" id="IPR007627">
    <property type="entry name" value="RNA_pol_sigma70_r2"/>
</dbReference>
<evidence type="ECO:0000313" key="8">
    <source>
        <dbReference type="EMBL" id="OOF79564.1"/>
    </source>
</evidence>
<reference evidence="9" key="1">
    <citation type="submission" date="2016-10" db="EMBL/GenBank/DDBJ databases">
        <title>Rodentibacter gen. nov. and new species.</title>
        <authorList>
            <person name="Christensen H."/>
        </authorList>
    </citation>
    <scope>NUCLEOTIDE SEQUENCE [LARGE SCALE GENOMIC DNA]</scope>
    <source>
        <strain evidence="9">Ppn152</strain>
    </source>
</reference>
<keyword evidence="2" id="KW-0805">Transcription regulation</keyword>
<dbReference type="NCBIfam" id="NF009182">
    <property type="entry name" value="PRK12530.1"/>
    <property type="match status" value="1"/>
</dbReference>
<keyword evidence="4" id="KW-0238">DNA-binding</keyword>
<dbReference type="Pfam" id="PF04542">
    <property type="entry name" value="Sigma70_r2"/>
    <property type="match status" value="1"/>
</dbReference>
<evidence type="ECO:0000313" key="9">
    <source>
        <dbReference type="Proteomes" id="UP000189114"/>
    </source>
</evidence>
<dbReference type="InterPro" id="IPR013324">
    <property type="entry name" value="RNA_pol_sigma_r3/r4-like"/>
</dbReference>
<dbReference type="PANTHER" id="PTHR43133">
    <property type="entry name" value="RNA POLYMERASE ECF-TYPE SIGMA FACTO"/>
    <property type="match status" value="1"/>
</dbReference>
<evidence type="ECO:0000256" key="5">
    <source>
        <dbReference type="ARBA" id="ARBA00023163"/>
    </source>
</evidence>
<dbReference type="GO" id="GO:0006352">
    <property type="term" value="P:DNA-templated transcription initiation"/>
    <property type="evidence" value="ECO:0007669"/>
    <property type="project" value="InterPro"/>
</dbReference>